<protein>
    <submittedName>
        <fullName evidence="3">2OG-Fe(II) oxygenase</fullName>
    </submittedName>
</protein>
<name>A0ABT3MUJ0_9GAMM</name>
<keyword evidence="4" id="KW-1185">Reference proteome</keyword>
<comment type="similarity">
    <text evidence="1">Belongs to the iron/ascorbate-dependent oxidoreductase family.</text>
</comment>
<evidence type="ECO:0000259" key="2">
    <source>
        <dbReference type="PROSITE" id="PS51471"/>
    </source>
</evidence>
<dbReference type="EMBL" id="JAPFCC010000001">
    <property type="protein sequence ID" value="MCW7552644.1"/>
    <property type="molecule type" value="Genomic_DNA"/>
</dbReference>
<keyword evidence="1" id="KW-0408">Iron</keyword>
<evidence type="ECO:0000256" key="1">
    <source>
        <dbReference type="RuleBase" id="RU003682"/>
    </source>
</evidence>
<dbReference type="InterPro" id="IPR044862">
    <property type="entry name" value="Pro_4_hyd_alph_FE2OG_OXY"/>
</dbReference>
<sequence length="266" mass="30387">MNTIKMKTEVANCLTTVQLKNLFNNNTLLLRLPEFFDPFSCATLSQKIHQRMPLGFYENAPKIGRIGKAFYETISNPDSHDEYFQNSSQWIENLRKCCFPYISPIDALRVMLDDLWPKGSTVASLDGRRMFVGLARYFTSESSAEPHQDIIQRDAPGTDLSAKVQRQIAFNVYLTTPEYGGEIEIWDWIATQEDFYRFKDSRTDFAYAFDRTLIPEADLLIKPNTGDLILFNSNNVHAVTPSSDDRLSISCFIGYCGDDSPLVLWS</sequence>
<evidence type="ECO:0000313" key="3">
    <source>
        <dbReference type="EMBL" id="MCW7552644.1"/>
    </source>
</evidence>
<feature type="domain" description="Fe2OG dioxygenase" evidence="2">
    <location>
        <begin position="128"/>
        <end position="255"/>
    </location>
</feature>
<dbReference type="PROSITE" id="PS51471">
    <property type="entry name" value="FE2OG_OXY"/>
    <property type="match status" value="1"/>
</dbReference>
<organism evidence="3 4">
    <name type="scientific">Endozoicomonas gorgoniicola</name>
    <dbReference type="NCBI Taxonomy" id="1234144"/>
    <lineage>
        <taxon>Bacteria</taxon>
        <taxon>Pseudomonadati</taxon>
        <taxon>Pseudomonadota</taxon>
        <taxon>Gammaproteobacteria</taxon>
        <taxon>Oceanospirillales</taxon>
        <taxon>Endozoicomonadaceae</taxon>
        <taxon>Endozoicomonas</taxon>
    </lineage>
</organism>
<proteinExistence type="inferred from homology"/>
<reference evidence="3 4" key="1">
    <citation type="submission" date="2022-10" db="EMBL/GenBank/DDBJ databases">
        <title>High-quality genome sequences of two octocoral-associated bacteria, Endozoicomonas euniceicola EF212 and Endozoicomonas gorgoniicola PS125.</title>
        <authorList>
            <person name="Chiou Y.-J."/>
            <person name="Chen Y.-H."/>
        </authorList>
    </citation>
    <scope>NUCLEOTIDE SEQUENCE [LARGE SCALE GENOMIC DNA]</scope>
    <source>
        <strain evidence="3 4">PS125</strain>
    </source>
</reference>
<dbReference type="Pfam" id="PF13640">
    <property type="entry name" value="2OG-FeII_Oxy_3"/>
    <property type="match status" value="1"/>
</dbReference>
<dbReference type="Gene3D" id="2.60.120.620">
    <property type="entry name" value="q2cbj1_9rhob like domain"/>
    <property type="match status" value="1"/>
</dbReference>
<dbReference type="InterPro" id="IPR005123">
    <property type="entry name" value="Oxoglu/Fe-dep_dioxygenase_dom"/>
</dbReference>
<dbReference type="Proteomes" id="UP001209854">
    <property type="component" value="Unassembled WGS sequence"/>
</dbReference>
<keyword evidence="1" id="KW-0560">Oxidoreductase</keyword>
<evidence type="ECO:0000313" key="4">
    <source>
        <dbReference type="Proteomes" id="UP001209854"/>
    </source>
</evidence>
<accession>A0ABT3MUJ0</accession>
<dbReference type="RefSeq" id="WP_262567592.1">
    <property type="nucleotide sequence ID" value="NZ_JAPFCC010000001.1"/>
</dbReference>
<keyword evidence="1" id="KW-0479">Metal-binding</keyword>
<gene>
    <name evidence="3" type="ORF">NX722_08290</name>
</gene>
<comment type="caution">
    <text evidence="3">The sequence shown here is derived from an EMBL/GenBank/DDBJ whole genome shotgun (WGS) entry which is preliminary data.</text>
</comment>